<evidence type="ECO:0000256" key="2">
    <source>
        <dbReference type="ARBA" id="ARBA00022857"/>
    </source>
</evidence>
<evidence type="ECO:0000313" key="6">
    <source>
        <dbReference type="Proteomes" id="UP000642107"/>
    </source>
</evidence>
<proteinExistence type="inferred from homology"/>
<sequence length="271" mass="29188">MSTFTTTTTLANGVEIPTLGLGTWQVPDGPETYDAVAEALRVGYRHIDTARAYGNEASVARAIADSGIPSEEIFVTTKIPAQLKTYDEAVESIRLSLDKLGRIDLMLIHAPWPWDAIGSNHTEGNAEVWRAMEEAYAHGEVRAIGVSNFEVEHLTALLGTAKVTPHANQIRFFPGHAQAGVSSFCADRGIVIEAYSPLATGALLDSRELAAVAERYGRTVAQLSIRYVLQKGAVALPKTTTPSRMVENADVDFEISATDMAYLDGLADPTV</sequence>
<reference evidence="5 6" key="1">
    <citation type="submission" date="2020-09" db="EMBL/GenBank/DDBJ databases">
        <title>Flavimobilis rhizosphaerae sp. nov., isolated from rhizosphere soil of Spartina alterniflora.</title>
        <authorList>
            <person name="Hanqin C."/>
        </authorList>
    </citation>
    <scope>NUCLEOTIDE SEQUENCE [LARGE SCALE GENOMIC DNA]</scope>
    <source>
        <strain evidence="5 6">GY 10621</strain>
    </source>
</reference>
<evidence type="ECO:0000256" key="3">
    <source>
        <dbReference type="ARBA" id="ARBA00023002"/>
    </source>
</evidence>
<dbReference type="RefSeq" id="WP_192278805.1">
    <property type="nucleotide sequence ID" value="NZ_JACZDF010000002.1"/>
</dbReference>
<dbReference type="InterPro" id="IPR036812">
    <property type="entry name" value="NAD(P)_OxRdtase_dom_sf"/>
</dbReference>
<dbReference type="SUPFAM" id="SSF51430">
    <property type="entry name" value="NAD(P)-linked oxidoreductase"/>
    <property type="match status" value="1"/>
</dbReference>
<dbReference type="InterPro" id="IPR023210">
    <property type="entry name" value="NADP_OxRdtase_dom"/>
</dbReference>
<feature type="domain" description="NADP-dependent oxidoreductase" evidence="4">
    <location>
        <begin position="19"/>
        <end position="267"/>
    </location>
</feature>
<protein>
    <submittedName>
        <fullName evidence="5">Aldo/keto reductase</fullName>
    </submittedName>
</protein>
<dbReference type="InterPro" id="IPR018170">
    <property type="entry name" value="Aldo/ket_reductase_CS"/>
</dbReference>
<evidence type="ECO:0000259" key="4">
    <source>
        <dbReference type="Pfam" id="PF00248"/>
    </source>
</evidence>
<keyword evidence="3" id="KW-0560">Oxidoreductase</keyword>
<dbReference type="PROSITE" id="PS00062">
    <property type="entry name" value="ALDOKETO_REDUCTASE_2"/>
    <property type="match status" value="1"/>
</dbReference>
<dbReference type="EMBL" id="JACZDF010000002">
    <property type="protein sequence ID" value="MBD9699063.1"/>
    <property type="molecule type" value="Genomic_DNA"/>
</dbReference>
<accession>A0ABR9DPL4</accession>
<name>A0ABR9DPL4_9MICO</name>
<dbReference type="PROSITE" id="PS00063">
    <property type="entry name" value="ALDOKETO_REDUCTASE_3"/>
    <property type="match status" value="1"/>
</dbReference>
<comment type="similarity">
    <text evidence="1">Belongs to the aldo/keto reductase family.</text>
</comment>
<dbReference type="Gene3D" id="3.20.20.100">
    <property type="entry name" value="NADP-dependent oxidoreductase domain"/>
    <property type="match status" value="1"/>
</dbReference>
<organism evidence="5 6">
    <name type="scientific">Flavimobilis rhizosphaerae</name>
    <dbReference type="NCBI Taxonomy" id="2775421"/>
    <lineage>
        <taxon>Bacteria</taxon>
        <taxon>Bacillati</taxon>
        <taxon>Actinomycetota</taxon>
        <taxon>Actinomycetes</taxon>
        <taxon>Micrococcales</taxon>
        <taxon>Jonesiaceae</taxon>
        <taxon>Flavimobilis</taxon>
    </lineage>
</organism>
<dbReference type="CDD" id="cd19071">
    <property type="entry name" value="AKR_AKR1-5-like"/>
    <property type="match status" value="1"/>
</dbReference>
<dbReference type="PANTHER" id="PTHR43827">
    <property type="entry name" value="2,5-DIKETO-D-GLUCONIC ACID REDUCTASE"/>
    <property type="match status" value="1"/>
</dbReference>
<gene>
    <name evidence="5" type="ORF">IGS67_06065</name>
</gene>
<dbReference type="PANTHER" id="PTHR43827:SF3">
    <property type="entry name" value="NADP-DEPENDENT OXIDOREDUCTASE DOMAIN-CONTAINING PROTEIN"/>
    <property type="match status" value="1"/>
</dbReference>
<keyword evidence="2" id="KW-0521">NADP</keyword>
<comment type="caution">
    <text evidence="5">The sequence shown here is derived from an EMBL/GenBank/DDBJ whole genome shotgun (WGS) entry which is preliminary data.</text>
</comment>
<dbReference type="PIRSF" id="PIRSF000097">
    <property type="entry name" value="AKR"/>
    <property type="match status" value="1"/>
</dbReference>
<dbReference type="PRINTS" id="PR00069">
    <property type="entry name" value="ALDKETRDTASE"/>
</dbReference>
<evidence type="ECO:0000256" key="1">
    <source>
        <dbReference type="ARBA" id="ARBA00007905"/>
    </source>
</evidence>
<keyword evidence="6" id="KW-1185">Reference proteome</keyword>
<dbReference type="Pfam" id="PF00248">
    <property type="entry name" value="Aldo_ket_red"/>
    <property type="match status" value="1"/>
</dbReference>
<dbReference type="InterPro" id="IPR020471">
    <property type="entry name" value="AKR"/>
</dbReference>
<dbReference type="Proteomes" id="UP000642107">
    <property type="component" value="Unassembled WGS sequence"/>
</dbReference>
<evidence type="ECO:0000313" key="5">
    <source>
        <dbReference type="EMBL" id="MBD9699063.1"/>
    </source>
</evidence>